<name>A0A2K4ZHU7_9FIRM</name>
<evidence type="ECO:0000313" key="1">
    <source>
        <dbReference type="EMBL" id="SOY30058.1"/>
    </source>
</evidence>
<dbReference type="Proteomes" id="UP000236311">
    <property type="component" value="Unassembled WGS sequence"/>
</dbReference>
<protein>
    <submittedName>
        <fullName evidence="1">Uncharacterized protein</fullName>
    </submittedName>
</protein>
<dbReference type="AlphaFoldDB" id="A0A2K4ZHU7"/>
<dbReference type="RefSeq" id="WP_242982438.1">
    <property type="nucleotide sequence ID" value="NZ_JANJZD010000012.1"/>
</dbReference>
<organism evidence="1 2">
    <name type="scientific">Acetatifactor muris</name>
    <dbReference type="NCBI Taxonomy" id="879566"/>
    <lineage>
        <taxon>Bacteria</taxon>
        <taxon>Bacillati</taxon>
        <taxon>Bacillota</taxon>
        <taxon>Clostridia</taxon>
        <taxon>Lachnospirales</taxon>
        <taxon>Lachnospiraceae</taxon>
        <taxon>Acetatifactor</taxon>
    </lineage>
</organism>
<accession>A0A2K4ZHU7</accession>
<reference evidence="1 2" key="1">
    <citation type="submission" date="2018-01" db="EMBL/GenBank/DDBJ databases">
        <authorList>
            <person name="Gaut B.S."/>
            <person name="Morton B.R."/>
            <person name="Clegg M.T."/>
            <person name="Duvall M.R."/>
        </authorList>
    </citation>
    <scope>NUCLEOTIDE SEQUENCE [LARGE SCALE GENOMIC DNA]</scope>
    <source>
        <strain evidence="1">GP69</strain>
    </source>
</reference>
<keyword evidence="2" id="KW-1185">Reference proteome</keyword>
<dbReference type="EMBL" id="OFSM01000013">
    <property type="protein sequence ID" value="SOY30058.1"/>
    <property type="molecule type" value="Genomic_DNA"/>
</dbReference>
<proteinExistence type="predicted"/>
<gene>
    <name evidence="1" type="ORF">AMURIS_02781</name>
</gene>
<sequence>MRKPLTFKELLRQDVKTVFLNPAEFGEEHTVNGKTMLIIIDDNELTEREKRMKSNMDGIYKKQTLVYVSALDFGPLPGVGKPVKIDGATFIVTDSLNEGGVYSLHLEANKS</sequence>
<evidence type="ECO:0000313" key="2">
    <source>
        <dbReference type="Proteomes" id="UP000236311"/>
    </source>
</evidence>